<sequence>SSGSSDEGLAYGGDTTAYYNDSYTATRLPPFSSLDIKHEDLEYRETYGLNHLHDAPRLEEDALTDALSYTHSDSESTGSSEANAASAASLGVSSYHTAASPGITPDRLQLLSPLARPAYQSESSPVGSLAPSPLSITSYTAEEQPQQQYVSPSELSSDYSRAHSQLHDARSNWYATVLHETPTQHAFGLYGATSLPHLGQPAYSTSRSASPEEAFKALSSSDESEASRSGSAASRSGSAASGSGSAASHSFLLDDDEYSATSSDDDYSPYGGSGTRKRRCARSRALESGMAYGGGSKRRRIGLPQPTPGVAKRSRGRKVPVVLRGPAAPGPEAYSGQSPARGSTRSRGGGATGGRGGGSVGSSSSGRRQFACTADGCGKLFVRKDI</sequence>
<evidence type="ECO:0000313" key="2">
    <source>
        <dbReference type="EMBL" id="TRM55378.1"/>
    </source>
</evidence>
<reference evidence="2 3" key="1">
    <citation type="journal article" date="2019" name="New Phytol.">
        <title>Comparative genomics reveals unique wood-decay strategies and fruiting body development in the Schizophyllaceae.</title>
        <authorList>
            <person name="Almasi E."/>
            <person name="Sahu N."/>
            <person name="Krizsan K."/>
            <person name="Balint B."/>
            <person name="Kovacs G.M."/>
            <person name="Kiss B."/>
            <person name="Cseklye J."/>
            <person name="Drula E."/>
            <person name="Henrissat B."/>
            <person name="Nagy I."/>
            <person name="Chovatia M."/>
            <person name="Adam C."/>
            <person name="LaButti K."/>
            <person name="Lipzen A."/>
            <person name="Riley R."/>
            <person name="Grigoriev I.V."/>
            <person name="Nagy L.G."/>
        </authorList>
    </citation>
    <scope>NUCLEOTIDE SEQUENCE [LARGE SCALE GENOMIC DNA]</scope>
    <source>
        <strain evidence="2 3">NL-1724</strain>
    </source>
</reference>
<accession>A0A550BS66</accession>
<gene>
    <name evidence="2" type="ORF">BD626DRAFT_527572</name>
</gene>
<evidence type="ECO:0000256" key="1">
    <source>
        <dbReference type="SAM" id="MobiDB-lite"/>
    </source>
</evidence>
<protein>
    <submittedName>
        <fullName evidence="2">Uncharacterized protein</fullName>
    </submittedName>
</protein>
<dbReference type="EMBL" id="VDMD01000159">
    <property type="protein sequence ID" value="TRM55378.1"/>
    <property type="molecule type" value="Genomic_DNA"/>
</dbReference>
<feature type="compositionally biased region" description="Gly residues" evidence="1">
    <location>
        <begin position="347"/>
        <end position="360"/>
    </location>
</feature>
<feature type="region of interest" description="Disordered" evidence="1">
    <location>
        <begin position="63"/>
        <end position="82"/>
    </location>
</feature>
<feature type="region of interest" description="Disordered" evidence="1">
    <location>
        <begin position="201"/>
        <end position="248"/>
    </location>
</feature>
<organism evidence="2 3">
    <name type="scientific">Schizophyllum amplum</name>
    <dbReference type="NCBI Taxonomy" id="97359"/>
    <lineage>
        <taxon>Eukaryota</taxon>
        <taxon>Fungi</taxon>
        <taxon>Dikarya</taxon>
        <taxon>Basidiomycota</taxon>
        <taxon>Agaricomycotina</taxon>
        <taxon>Agaricomycetes</taxon>
        <taxon>Agaricomycetidae</taxon>
        <taxon>Agaricales</taxon>
        <taxon>Schizophyllaceae</taxon>
        <taxon>Schizophyllum</taxon>
    </lineage>
</organism>
<feature type="compositionally biased region" description="Low complexity" evidence="1">
    <location>
        <begin position="227"/>
        <end position="248"/>
    </location>
</feature>
<name>A0A550BS66_9AGAR</name>
<keyword evidence="3" id="KW-1185">Reference proteome</keyword>
<comment type="caution">
    <text evidence="2">The sequence shown here is derived from an EMBL/GenBank/DDBJ whole genome shotgun (WGS) entry which is preliminary data.</text>
</comment>
<dbReference type="AlphaFoldDB" id="A0A550BS66"/>
<dbReference type="Proteomes" id="UP000320762">
    <property type="component" value="Unassembled WGS sequence"/>
</dbReference>
<feature type="region of interest" description="Disordered" evidence="1">
    <location>
        <begin position="260"/>
        <end position="370"/>
    </location>
</feature>
<feature type="region of interest" description="Disordered" evidence="1">
    <location>
        <begin position="142"/>
        <end position="162"/>
    </location>
</feature>
<proteinExistence type="predicted"/>
<evidence type="ECO:0000313" key="3">
    <source>
        <dbReference type="Proteomes" id="UP000320762"/>
    </source>
</evidence>
<feature type="non-terminal residue" evidence="2">
    <location>
        <position position="1"/>
    </location>
</feature>